<keyword evidence="5" id="KW-1185">Reference proteome</keyword>
<evidence type="ECO:0000256" key="1">
    <source>
        <dbReference type="SAM" id="Phobius"/>
    </source>
</evidence>
<feature type="domain" description="DUF1980" evidence="3">
    <location>
        <begin position="120"/>
        <end position="252"/>
    </location>
</feature>
<proteinExistence type="predicted"/>
<sequence>MKKININEAIWFGILIGFSYYIYNLLMTAEILYFVHPRMIKFVIAALLVFILLTIFQVKKLTRRSNSSKIKIGYIMFILPLLIGTTIAPQGLNEEVALKRGISVANTQSNNTSLFRKTIDESKGFRTEEILDITPDIFDGALSHMKNSVDDYVGQRVRISGFIEKQDTYPTSTFVVARMLMVCCAADTLVKGLLAEWEGIDDFEKFQWVEIEGIIEKTEFYDDWLGQSYVAPIIKVDTIKEIERPTELYVYPSKYIGQ</sequence>
<evidence type="ECO:0000313" key="5">
    <source>
        <dbReference type="Proteomes" id="UP000198636"/>
    </source>
</evidence>
<keyword evidence="1" id="KW-1133">Transmembrane helix</keyword>
<reference evidence="4 5" key="1">
    <citation type="submission" date="2016-10" db="EMBL/GenBank/DDBJ databases">
        <authorList>
            <person name="de Groot N.N."/>
        </authorList>
    </citation>
    <scope>NUCLEOTIDE SEQUENCE [LARGE SCALE GENOMIC DNA]</scope>
    <source>
        <strain evidence="4 5">DSM 18978</strain>
    </source>
</reference>
<dbReference type="Proteomes" id="UP000198636">
    <property type="component" value="Unassembled WGS sequence"/>
</dbReference>
<feature type="transmembrane region" description="Helical" evidence="1">
    <location>
        <begin position="39"/>
        <end position="58"/>
    </location>
</feature>
<dbReference type="InterPro" id="IPR015402">
    <property type="entry name" value="DUF1980"/>
</dbReference>
<dbReference type="InterPro" id="IPR052955">
    <property type="entry name" value="UPF0703_membrane_permease"/>
</dbReference>
<dbReference type="NCBIfam" id="TIGR03943">
    <property type="entry name" value="TIGR03943 family putative permease subunit"/>
    <property type="match status" value="1"/>
</dbReference>
<name>A0A1G5FZ00_9FIRM</name>
<dbReference type="Pfam" id="PF21537">
    <property type="entry name" value="DUF1980_C"/>
    <property type="match status" value="1"/>
</dbReference>
<feature type="transmembrane region" description="Helical" evidence="1">
    <location>
        <begin position="12"/>
        <end position="33"/>
    </location>
</feature>
<dbReference type="PANTHER" id="PTHR40047:SF1">
    <property type="entry name" value="UPF0703 PROTEIN YCGQ"/>
    <property type="match status" value="1"/>
</dbReference>
<organism evidence="4 5">
    <name type="scientific">Alkaliphilus peptidifermentans DSM 18978</name>
    <dbReference type="NCBI Taxonomy" id="1120976"/>
    <lineage>
        <taxon>Bacteria</taxon>
        <taxon>Bacillati</taxon>
        <taxon>Bacillota</taxon>
        <taxon>Clostridia</taxon>
        <taxon>Peptostreptococcales</taxon>
        <taxon>Natronincolaceae</taxon>
        <taxon>Alkaliphilus</taxon>
    </lineage>
</organism>
<keyword evidence="1" id="KW-0812">Transmembrane</keyword>
<keyword evidence="1" id="KW-0472">Membrane</keyword>
<feature type="domain" description="DUF1980" evidence="2">
    <location>
        <begin position="12"/>
        <end position="102"/>
    </location>
</feature>
<accession>A0A1G5FZ00</accession>
<protein>
    <submittedName>
        <fullName evidence="4">Putative membrane protein</fullName>
    </submittedName>
</protein>
<dbReference type="InterPro" id="IPR048493">
    <property type="entry name" value="DUF1980_N"/>
</dbReference>
<dbReference type="InterPro" id="IPR048447">
    <property type="entry name" value="DUF1980_C"/>
</dbReference>
<dbReference type="AlphaFoldDB" id="A0A1G5FZ00"/>
<gene>
    <name evidence="4" type="ORF">SAMN03080606_01544</name>
</gene>
<dbReference type="OrthoDB" id="9770408at2"/>
<dbReference type="STRING" id="1120976.SAMN03080606_01544"/>
<dbReference type="EMBL" id="FMUS01000008">
    <property type="protein sequence ID" value="SCY44349.1"/>
    <property type="molecule type" value="Genomic_DNA"/>
</dbReference>
<dbReference type="PANTHER" id="PTHR40047">
    <property type="entry name" value="UPF0703 PROTEIN YCGQ"/>
    <property type="match status" value="1"/>
</dbReference>
<evidence type="ECO:0000259" key="2">
    <source>
        <dbReference type="Pfam" id="PF09323"/>
    </source>
</evidence>
<dbReference type="RefSeq" id="WP_091541894.1">
    <property type="nucleotide sequence ID" value="NZ_FMUS01000008.1"/>
</dbReference>
<evidence type="ECO:0000313" key="4">
    <source>
        <dbReference type="EMBL" id="SCY44349.1"/>
    </source>
</evidence>
<feature type="transmembrane region" description="Helical" evidence="1">
    <location>
        <begin position="70"/>
        <end position="88"/>
    </location>
</feature>
<evidence type="ECO:0000259" key="3">
    <source>
        <dbReference type="Pfam" id="PF21537"/>
    </source>
</evidence>
<dbReference type="Pfam" id="PF09323">
    <property type="entry name" value="DUF1980"/>
    <property type="match status" value="1"/>
</dbReference>